<gene>
    <name evidence="2" type="ORF">EQF91_05920</name>
</gene>
<evidence type="ECO:0000313" key="2">
    <source>
        <dbReference type="EMBL" id="TFF65386.1"/>
    </source>
</evidence>
<name>A0A4R9C0Z6_9FIRM</name>
<dbReference type="GeneID" id="97030979"/>
<sequence length="59" mass="6865">MEEKNKIGCLGSFIVLLVIIYVVLIVMKFFISVTLKIAWFGLIVLLIMWLFKEIFGKNK</sequence>
<organism evidence="2 3">
    <name type="scientific">Helcococcus ovis</name>
    <dbReference type="NCBI Taxonomy" id="72026"/>
    <lineage>
        <taxon>Bacteria</taxon>
        <taxon>Bacillati</taxon>
        <taxon>Bacillota</taxon>
        <taxon>Tissierellia</taxon>
        <taxon>Tissierellales</taxon>
        <taxon>Peptoniphilaceae</taxon>
        <taxon>Helcococcus</taxon>
    </lineage>
</organism>
<keyword evidence="1" id="KW-0812">Transmembrane</keyword>
<reference evidence="2 3" key="1">
    <citation type="submission" date="2019-01" db="EMBL/GenBank/DDBJ databases">
        <title>Draft Genome Sequences of Helcococcus ovis Strains Isolated from the Uterus and Vagina of Dairy Cows with Metritis.</title>
        <authorList>
            <person name="Cunha F."/>
            <person name="Jeon S.J."/>
            <person name="Kutzer P."/>
            <person name="Galvao K.N."/>
        </authorList>
    </citation>
    <scope>NUCLEOTIDE SEQUENCE [LARGE SCALE GENOMIC DNA]</scope>
    <source>
        <strain evidence="2 3">KG-37</strain>
    </source>
</reference>
<proteinExistence type="predicted"/>
<dbReference type="EMBL" id="SCFR01000020">
    <property type="protein sequence ID" value="TFF65386.1"/>
    <property type="molecule type" value="Genomic_DNA"/>
</dbReference>
<feature type="transmembrane region" description="Helical" evidence="1">
    <location>
        <begin position="7"/>
        <end position="31"/>
    </location>
</feature>
<comment type="caution">
    <text evidence="2">The sequence shown here is derived from an EMBL/GenBank/DDBJ whole genome shotgun (WGS) entry which is preliminary data.</text>
</comment>
<keyword evidence="1" id="KW-1133">Transmembrane helix</keyword>
<evidence type="ECO:0000256" key="1">
    <source>
        <dbReference type="SAM" id="Phobius"/>
    </source>
</evidence>
<evidence type="ECO:0000313" key="3">
    <source>
        <dbReference type="Proteomes" id="UP000297454"/>
    </source>
</evidence>
<dbReference type="Proteomes" id="UP000297454">
    <property type="component" value="Unassembled WGS sequence"/>
</dbReference>
<dbReference type="RefSeq" id="WP_134710741.1">
    <property type="nucleotide sequence ID" value="NZ_CP119081.1"/>
</dbReference>
<protein>
    <submittedName>
        <fullName evidence="2">Uncharacterized protein</fullName>
    </submittedName>
</protein>
<accession>A0A4R9C0Z6</accession>
<dbReference type="AlphaFoldDB" id="A0A4R9C0Z6"/>
<keyword evidence="3" id="KW-1185">Reference proteome</keyword>
<keyword evidence="1" id="KW-0472">Membrane</keyword>
<feature type="transmembrane region" description="Helical" evidence="1">
    <location>
        <begin position="37"/>
        <end position="55"/>
    </location>
</feature>